<dbReference type="InterPro" id="IPR025714">
    <property type="entry name" value="Methyltranfer_dom"/>
</dbReference>
<accession>A1ANV5</accession>
<dbReference type="SUPFAM" id="SSF53335">
    <property type="entry name" value="S-adenosyl-L-methionine-dependent methyltransferases"/>
    <property type="match status" value="1"/>
</dbReference>
<gene>
    <name evidence="2" type="ordered locus">Ppro_1409</name>
</gene>
<name>A1ANV5_PELPD</name>
<organism evidence="2 3">
    <name type="scientific">Pelobacter propionicus (strain DSM 2379 / NBRC 103807 / OttBd1)</name>
    <dbReference type="NCBI Taxonomy" id="338966"/>
    <lineage>
        <taxon>Bacteria</taxon>
        <taxon>Pseudomonadati</taxon>
        <taxon>Thermodesulfobacteriota</taxon>
        <taxon>Desulfuromonadia</taxon>
        <taxon>Desulfuromonadales</taxon>
        <taxon>Desulfuromonadaceae</taxon>
        <taxon>Pelobacter</taxon>
    </lineage>
</organism>
<dbReference type="AlphaFoldDB" id="A1ANV5"/>
<evidence type="ECO:0000313" key="3">
    <source>
        <dbReference type="Proteomes" id="UP000006732"/>
    </source>
</evidence>
<dbReference type="OrthoDB" id="9770485at2"/>
<keyword evidence="2" id="KW-0489">Methyltransferase</keyword>
<dbReference type="KEGG" id="ppd:Ppro_1409"/>
<evidence type="ECO:0000313" key="2">
    <source>
        <dbReference type="EMBL" id="ABK99025.1"/>
    </source>
</evidence>
<dbReference type="PANTHER" id="PTHR43861">
    <property type="entry name" value="TRANS-ACONITATE 2-METHYLTRANSFERASE-RELATED"/>
    <property type="match status" value="1"/>
</dbReference>
<sequence>MGTTGYIMEHQDEALRLDIKTGGEAIARQAGWAGIRPGMRVADVGCGSGKTTAFLHSLIQPGGEAVGIDASESRIRHATEHYGTEGLSFVQRDFYHPLDGLGGFDFIWVRFVLEYHRAKSVEIVRNLSELLNPGGILCLIDLDHNCLNHYGLSPRLEDAIQGVMAELETRHDFDPHIGRKLYSFLYDMQFTDISVHMDHHHLIYGPLTDMDGYNWTKKLEVAARNSGYPFAEYEGGFEEFLEEFKVFFADPRRFTYTPLIACRGCKPLS</sequence>
<keyword evidence="2" id="KW-0808">Transferase</keyword>
<dbReference type="Proteomes" id="UP000006732">
    <property type="component" value="Chromosome"/>
</dbReference>
<dbReference type="CDD" id="cd02440">
    <property type="entry name" value="AdoMet_MTases"/>
    <property type="match status" value="1"/>
</dbReference>
<dbReference type="eggNOG" id="COG2518">
    <property type="taxonomic scope" value="Bacteria"/>
</dbReference>
<dbReference type="InterPro" id="IPR029063">
    <property type="entry name" value="SAM-dependent_MTases_sf"/>
</dbReference>
<dbReference type="EMBL" id="CP000482">
    <property type="protein sequence ID" value="ABK99025.1"/>
    <property type="molecule type" value="Genomic_DNA"/>
</dbReference>
<feature type="domain" description="Methyltransferase" evidence="1">
    <location>
        <begin position="36"/>
        <end position="148"/>
    </location>
</feature>
<keyword evidence="3" id="KW-1185">Reference proteome</keyword>
<dbReference type="Pfam" id="PF13847">
    <property type="entry name" value="Methyltransf_31"/>
    <property type="match status" value="1"/>
</dbReference>
<dbReference type="PANTHER" id="PTHR43861:SF1">
    <property type="entry name" value="TRANS-ACONITATE 2-METHYLTRANSFERASE"/>
    <property type="match status" value="1"/>
</dbReference>
<dbReference type="GO" id="GO:0032259">
    <property type="term" value="P:methylation"/>
    <property type="evidence" value="ECO:0007669"/>
    <property type="project" value="UniProtKB-KW"/>
</dbReference>
<proteinExistence type="predicted"/>
<evidence type="ECO:0000259" key="1">
    <source>
        <dbReference type="Pfam" id="PF13847"/>
    </source>
</evidence>
<reference evidence="2 3" key="1">
    <citation type="submission" date="2006-10" db="EMBL/GenBank/DDBJ databases">
        <title>Complete sequence of chromosome of Pelobacter propionicus DSM 2379.</title>
        <authorList>
            <consortium name="US DOE Joint Genome Institute"/>
            <person name="Copeland A."/>
            <person name="Lucas S."/>
            <person name="Lapidus A."/>
            <person name="Barry K."/>
            <person name="Detter J.C."/>
            <person name="Glavina del Rio T."/>
            <person name="Hammon N."/>
            <person name="Israni S."/>
            <person name="Dalin E."/>
            <person name="Tice H."/>
            <person name="Pitluck S."/>
            <person name="Saunders E."/>
            <person name="Brettin T."/>
            <person name="Bruce D."/>
            <person name="Han C."/>
            <person name="Tapia R."/>
            <person name="Schmutz J."/>
            <person name="Larimer F."/>
            <person name="Land M."/>
            <person name="Hauser L."/>
            <person name="Kyrpides N."/>
            <person name="Kim E."/>
            <person name="Lovley D."/>
            <person name="Richardson P."/>
        </authorList>
    </citation>
    <scope>NUCLEOTIDE SEQUENCE [LARGE SCALE GENOMIC DNA]</scope>
    <source>
        <strain evidence="3">DSM 2379 / NBRC 103807 / OttBd1</strain>
    </source>
</reference>
<dbReference type="GO" id="GO:0008168">
    <property type="term" value="F:methyltransferase activity"/>
    <property type="evidence" value="ECO:0007669"/>
    <property type="project" value="UniProtKB-KW"/>
</dbReference>
<dbReference type="HOGENOM" id="CLU_090967_0_0_7"/>
<dbReference type="Gene3D" id="3.40.50.150">
    <property type="entry name" value="Vaccinia Virus protein VP39"/>
    <property type="match status" value="1"/>
</dbReference>
<protein>
    <submittedName>
        <fullName evidence="2">Methyltransferase type 12</fullName>
    </submittedName>
</protein>
<dbReference type="STRING" id="338966.Ppro_1409"/>
<dbReference type="RefSeq" id="WP_011735318.1">
    <property type="nucleotide sequence ID" value="NC_008609.1"/>
</dbReference>